<dbReference type="AlphaFoldDB" id="A0AAE0XBL9"/>
<sequence>MKSAALSISKCFMTASAIPLHNLHYVVDLVCRSSIRMLKFYIILNPFVPKPTDCVAGLGGRASQQNRQVRWAPKGSGPVFGTSRPSSFLHPEALPRESVVAAAACRTVKEQATGTTDHKRNSNCLFFFGLFLYPPTTAVHTEQHIGNWMWPGFKSVIVEANQPARNQCSEPQHARILELPYSIARVAHSSWSVETAARSL</sequence>
<comment type="caution">
    <text evidence="1">The sequence shown here is derived from an EMBL/GenBank/DDBJ whole genome shotgun (WGS) entry which is preliminary data.</text>
</comment>
<organism evidence="1 2">
    <name type="scientific">Podospora appendiculata</name>
    <dbReference type="NCBI Taxonomy" id="314037"/>
    <lineage>
        <taxon>Eukaryota</taxon>
        <taxon>Fungi</taxon>
        <taxon>Dikarya</taxon>
        <taxon>Ascomycota</taxon>
        <taxon>Pezizomycotina</taxon>
        <taxon>Sordariomycetes</taxon>
        <taxon>Sordariomycetidae</taxon>
        <taxon>Sordariales</taxon>
        <taxon>Podosporaceae</taxon>
        <taxon>Podospora</taxon>
    </lineage>
</organism>
<evidence type="ECO:0000313" key="1">
    <source>
        <dbReference type="EMBL" id="KAK3689608.1"/>
    </source>
</evidence>
<dbReference type="Proteomes" id="UP001270362">
    <property type="component" value="Unassembled WGS sequence"/>
</dbReference>
<protein>
    <submittedName>
        <fullName evidence="1">Uncharacterized protein</fullName>
    </submittedName>
</protein>
<reference evidence="1" key="2">
    <citation type="submission" date="2023-06" db="EMBL/GenBank/DDBJ databases">
        <authorList>
            <consortium name="Lawrence Berkeley National Laboratory"/>
            <person name="Haridas S."/>
            <person name="Hensen N."/>
            <person name="Bonometti L."/>
            <person name="Westerberg I."/>
            <person name="Brannstrom I.O."/>
            <person name="Guillou S."/>
            <person name="Cros-Aarteil S."/>
            <person name="Calhoun S."/>
            <person name="Kuo A."/>
            <person name="Mondo S."/>
            <person name="Pangilinan J."/>
            <person name="Riley R."/>
            <person name="Labutti K."/>
            <person name="Andreopoulos B."/>
            <person name="Lipzen A."/>
            <person name="Chen C."/>
            <person name="Yanf M."/>
            <person name="Daum C."/>
            <person name="Ng V."/>
            <person name="Clum A."/>
            <person name="Steindorff A."/>
            <person name="Ohm R."/>
            <person name="Martin F."/>
            <person name="Silar P."/>
            <person name="Natvig D."/>
            <person name="Lalanne C."/>
            <person name="Gautier V."/>
            <person name="Ament-Velasquez S.L."/>
            <person name="Kruys A."/>
            <person name="Hutchinson M.I."/>
            <person name="Powell A.J."/>
            <person name="Barry K."/>
            <person name="Miller A.N."/>
            <person name="Grigoriev I.V."/>
            <person name="Debuchy R."/>
            <person name="Gladieux P."/>
            <person name="Thoren M.H."/>
            <person name="Johannesson H."/>
        </authorList>
    </citation>
    <scope>NUCLEOTIDE SEQUENCE</scope>
    <source>
        <strain evidence="1">CBS 314.62</strain>
    </source>
</reference>
<accession>A0AAE0XBL9</accession>
<keyword evidence="2" id="KW-1185">Reference proteome</keyword>
<dbReference type="EMBL" id="JAULSO010000002">
    <property type="protein sequence ID" value="KAK3689608.1"/>
    <property type="molecule type" value="Genomic_DNA"/>
</dbReference>
<gene>
    <name evidence="1" type="ORF">B0T22DRAFT_461880</name>
</gene>
<proteinExistence type="predicted"/>
<reference evidence="1" key="1">
    <citation type="journal article" date="2023" name="Mol. Phylogenet. Evol.">
        <title>Genome-scale phylogeny and comparative genomics of the fungal order Sordariales.</title>
        <authorList>
            <person name="Hensen N."/>
            <person name="Bonometti L."/>
            <person name="Westerberg I."/>
            <person name="Brannstrom I.O."/>
            <person name="Guillou S."/>
            <person name="Cros-Aarteil S."/>
            <person name="Calhoun S."/>
            <person name="Haridas S."/>
            <person name="Kuo A."/>
            <person name="Mondo S."/>
            <person name="Pangilinan J."/>
            <person name="Riley R."/>
            <person name="LaButti K."/>
            <person name="Andreopoulos B."/>
            <person name="Lipzen A."/>
            <person name="Chen C."/>
            <person name="Yan M."/>
            <person name="Daum C."/>
            <person name="Ng V."/>
            <person name="Clum A."/>
            <person name="Steindorff A."/>
            <person name="Ohm R.A."/>
            <person name="Martin F."/>
            <person name="Silar P."/>
            <person name="Natvig D.O."/>
            <person name="Lalanne C."/>
            <person name="Gautier V."/>
            <person name="Ament-Velasquez S.L."/>
            <person name="Kruys A."/>
            <person name="Hutchinson M.I."/>
            <person name="Powell A.J."/>
            <person name="Barry K."/>
            <person name="Miller A.N."/>
            <person name="Grigoriev I.V."/>
            <person name="Debuchy R."/>
            <person name="Gladieux P."/>
            <person name="Hiltunen Thoren M."/>
            <person name="Johannesson H."/>
        </authorList>
    </citation>
    <scope>NUCLEOTIDE SEQUENCE</scope>
    <source>
        <strain evidence="1">CBS 314.62</strain>
    </source>
</reference>
<evidence type="ECO:0000313" key="2">
    <source>
        <dbReference type="Proteomes" id="UP001270362"/>
    </source>
</evidence>
<name>A0AAE0XBL9_9PEZI</name>